<dbReference type="EMBL" id="CAMGYJ010000009">
    <property type="protein sequence ID" value="CAI0543748.1"/>
    <property type="molecule type" value="Genomic_DNA"/>
</dbReference>
<dbReference type="PANTHER" id="PTHR10509:SF82">
    <property type="entry name" value="CAFFEOYL-COA O-METHYLTRANSFERASE-LIKE"/>
    <property type="match status" value="1"/>
</dbReference>
<evidence type="ECO:0000256" key="2">
    <source>
        <dbReference type="ARBA" id="ARBA00022603"/>
    </source>
</evidence>
<dbReference type="SUPFAM" id="SSF53335">
    <property type="entry name" value="S-adenosyl-L-methionine-dependent methyltransferases"/>
    <property type="match status" value="1"/>
</dbReference>
<dbReference type="InterPro" id="IPR050362">
    <property type="entry name" value="Cation-dep_OMT"/>
</dbReference>
<keyword evidence="3" id="KW-0808">Transferase</keyword>
<evidence type="ECO:0000313" key="7">
    <source>
        <dbReference type="Proteomes" id="UP001154282"/>
    </source>
</evidence>
<keyword evidence="7" id="KW-1185">Reference proteome</keyword>
<gene>
    <name evidence="6" type="ORF">LITE_LOCUS42941</name>
</gene>
<dbReference type="Gene3D" id="3.40.50.150">
    <property type="entry name" value="Vaccinia Virus protein VP39"/>
    <property type="match status" value="1"/>
</dbReference>
<dbReference type="InterPro" id="IPR029063">
    <property type="entry name" value="SAM-dependent_MTases_sf"/>
</dbReference>
<protein>
    <recommendedName>
        <fullName evidence="8">Caffeoyl-CoA O-methyltransferase</fullName>
    </recommendedName>
</protein>
<keyword evidence="2" id="KW-0489">Methyltransferase</keyword>
<dbReference type="Proteomes" id="UP001154282">
    <property type="component" value="Unassembled WGS sequence"/>
</dbReference>
<reference evidence="6" key="1">
    <citation type="submission" date="2022-08" db="EMBL/GenBank/DDBJ databases">
        <authorList>
            <person name="Gutierrez-Valencia J."/>
        </authorList>
    </citation>
    <scope>NUCLEOTIDE SEQUENCE</scope>
</reference>
<dbReference type="InterPro" id="IPR002935">
    <property type="entry name" value="SAM_O-MeTrfase"/>
</dbReference>
<evidence type="ECO:0000256" key="1">
    <source>
        <dbReference type="ARBA" id="ARBA00002334"/>
    </source>
</evidence>
<sequence>MEMPAVILPNPHLLQSDHLFKYILETSVHPREPQVLKELRDTTDATDTGRSSIALDPHSGQFVGVEHKIDFIHSIALPVLDDLLLQGGNEGSFDFAFIDADKRNYGNYHERLMKLVRIGGVMVYDNVLWGGTVASPDGDGVPDHMKKNMAIAIEFNKKIAGDDRVEICVAPIADAATAVPVIFFLAFSSVSFPVGAPSPRRLRGDFGPSRNDFSSNSQPLSGLLFFVSSDFLFFLNFHEQHLGLGTYLVPSHSPKSFFVLTHSCVTMFPETSKWPSSSPFADLVSRVVATAAAVSSGSEGAGSTLLAVSFVVIGSSSISVFLSSGGETTRNDGEAMLVAVGDDVGKEIEAAASAVTSSSSINNFRVACELMIFGTLMVKLPSLKLARHCETL</sequence>
<dbReference type="GO" id="GO:0008171">
    <property type="term" value="F:O-methyltransferase activity"/>
    <property type="evidence" value="ECO:0007669"/>
    <property type="project" value="InterPro"/>
</dbReference>
<dbReference type="PANTHER" id="PTHR10509">
    <property type="entry name" value="O-METHYLTRANSFERASE-RELATED"/>
    <property type="match status" value="1"/>
</dbReference>
<dbReference type="GO" id="GO:0008757">
    <property type="term" value="F:S-adenosylmethionine-dependent methyltransferase activity"/>
    <property type="evidence" value="ECO:0007669"/>
    <property type="project" value="TreeGrafter"/>
</dbReference>
<evidence type="ECO:0008006" key="8">
    <source>
        <dbReference type="Google" id="ProtNLM"/>
    </source>
</evidence>
<evidence type="ECO:0000256" key="4">
    <source>
        <dbReference type="ARBA" id="ARBA00022691"/>
    </source>
</evidence>
<dbReference type="AlphaFoldDB" id="A0AAV0QHL8"/>
<comment type="similarity">
    <text evidence="5">Belongs to the class I-like SAM-binding methyltransferase superfamily. Cation-dependent O-methyltransferase family.</text>
</comment>
<accession>A0AAV0QHL8</accession>
<dbReference type="Pfam" id="PF01596">
    <property type="entry name" value="Methyltransf_3"/>
    <property type="match status" value="1"/>
</dbReference>
<proteinExistence type="inferred from homology"/>
<evidence type="ECO:0000313" key="6">
    <source>
        <dbReference type="EMBL" id="CAI0543748.1"/>
    </source>
</evidence>
<name>A0AAV0QHL8_9ROSI</name>
<dbReference type="PROSITE" id="PS51682">
    <property type="entry name" value="SAM_OMT_I"/>
    <property type="match status" value="1"/>
</dbReference>
<keyword evidence="4" id="KW-0949">S-adenosyl-L-methionine</keyword>
<evidence type="ECO:0000256" key="3">
    <source>
        <dbReference type="ARBA" id="ARBA00022679"/>
    </source>
</evidence>
<dbReference type="GO" id="GO:0032259">
    <property type="term" value="P:methylation"/>
    <property type="evidence" value="ECO:0007669"/>
    <property type="project" value="UniProtKB-KW"/>
</dbReference>
<comment type="function">
    <text evidence="1">Methylates caffeoyl-CoA to feruloyl-CoA and 5-hydroxyferuloyl-CoA to sinapoyl-CoA. Plays a role in the synthesis of feruloylated polysaccharides. Involved in the reinforcement of the plant cell wall. Also involved in the responding to wounding or pathogen challenge by the increased formation of cell wall-bound ferulic acid polymers.</text>
</comment>
<evidence type="ECO:0000256" key="5">
    <source>
        <dbReference type="ARBA" id="ARBA00023453"/>
    </source>
</evidence>
<comment type="caution">
    <text evidence="6">The sequence shown here is derived from an EMBL/GenBank/DDBJ whole genome shotgun (WGS) entry which is preliminary data.</text>
</comment>
<organism evidence="6 7">
    <name type="scientific">Linum tenue</name>
    <dbReference type="NCBI Taxonomy" id="586396"/>
    <lineage>
        <taxon>Eukaryota</taxon>
        <taxon>Viridiplantae</taxon>
        <taxon>Streptophyta</taxon>
        <taxon>Embryophyta</taxon>
        <taxon>Tracheophyta</taxon>
        <taxon>Spermatophyta</taxon>
        <taxon>Magnoliopsida</taxon>
        <taxon>eudicotyledons</taxon>
        <taxon>Gunneridae</taxon>
        <taxon>Pentapetalae</taxon>
        <taxon>rosids</taxon>
        <taxon>fabids</taxon>
        <taxon>Malpighiales</taxon>
        <taxon>Linaceae</taxon>
        <taxon>Linum</taxon>
    </lineage>
</organism>